<dbReference type="AlphaFoldDB" id="A0A7V3VSU2"/>
<gene>
    <name evidence="2 3" type="primary">rbfA</name>
    <name evidence="3" type="ORF">ENX73_04330</name>
</gene>
<dbReference type="PANTHER" id="PTHR33515:SF1">
    <property type="entry name" value="RIBOSOME-BINDING FACTOR A, CHLOROPLASTIC-RELATED"/>
    <property type="match status" value="1"/>
</dbReference>
<dbReference type="GO" id="GO:0030490">
    <property type="term" value="P:maturation of SSU-rRNA"/>
    <property type="evidence" value="ECO:0007669"/>
    <property type="project" value="UniProtKB-UniRule"/>
</dbReference>
<dbReference type="HAMAP" id="MF_00003">
    <property type="entry name" value="RbfA"/>
    <property type="match status" value="1"/>
</dbReference>
<dbReference type="GO" id="GO:0043024">
    <property type="term" value="F:ribosomal small subunit binding"/>
    <property type="evidence" value="ECO:0007669"/>
    <property type="project" value="TreeGrafter"/>
</dbReference>
<comment type="subcellular location">
    <subcellularLocation>
        <location evidence="2">Cytoplasm</location>
    </subcellularLocation>
</comment>
<evidence type="ECO:0000313" key="3">
    <source>
        <dbReference type="EMBL" id="HGE75333.1"/>
    </source>
</evidence>
<comment type="subunit">
    <text evidence="2">Monomer. Binds 30S ribosomal subunits, but not 50S ribosomal subunits or 70S ribosomes.</text>
</comment>
<dbReference type="GO" id="GO:0005829">
    <property type="term" value="C:cytosol"/>
    <property type="evidence" value="ECO:0007669"/>
    <property type="project" value="TreeGrafter"/>
</dbReference>
<comment type="caution">
    <text evidence="3">The sequence shown here is derived from an EMBL/GenBank/DDBJ whole genome shotgun (WGS) entry which is preliminary data.</text>
</comment>
<evidence type="ECO:0000256" key="2">
    <source>
        <dbReference type="HAMAP-Rule" id="MF_00003"/>
    </source>
</evidence>
<evidence type="ECO:0000256" key="1">
    <source>
        <dbReference type="ARBA" id="ARBA00022517"/>
    </source>
</evidence>
<accession>A0A7V3VSU2</accession>
<protein>
    <recommendedName>
        <fullName evidence="2">Ribosome-binding factor A</fullName>
    </recommendedName>
</protein>
<comment type="function">
    <text evidence="2">One of several proteins that assist in the late maturation steps of the functional core of the 30S ribosomal subunit. Associates with free 30S ribosomal subunits (but not with 30S subunits that are part of 70S ribosomes or polysomes). Required for efficient processing of 16S rRNA. May interact with the 5'-terminal helix region of 16S rRNA.</text>
</comment>
<dbReference type="EMBL" id="DTPE01000177">
    <property type="protein sequence ID" value="HGE75333.1"/>
    <property type="molecule type" value="Genomic_DNA"/>
</dbReference>
<proteinExistence type="inferred from homology"/>
<dbReference type="InterPro" id="IPR000238">
    <property type="entry name" value="RbfA"/>
</dbReference>
<dbReference type="InterPro" id="IPR023799">
    <property type="entry name" value="RbfA_dom_sf"/>
</dbReference>
<dbReference type="PANTHER" id="PTHR33515">
    <property type="entry name" value="RIBOSOME-BINDING FACTOR A, CHLOROPLASTIC-RELATED"/>
    <property type="match status" value="1"/>
</dbReference>
<dbReference type="Pfam" id="PF02033">
    <property type="entry name" value="RBFA"/>
    <property type="match status" value="1"/>
</dbReference>
<comment type="similarity">
    <text evidence="2">Belongs to the RbfA family.</text>
</comment>
<dbReference type="InterPro" id="IPR015946">
    <property type="entry name" value="KH_dom-like_a/b"/>
</dbReference>
<sequence>MGHKKEMMESEMVKIFSEALFNMKDPRIGGMISVTRVELSNDRRYAKVYLSIYEQDEQKNEEIFKIIEGAKGYFKTAIAQGIHTFKAPELSFIRDRGIEKSFELVKIFRKIENERHNQG</sequence>
<dbReference type="NCBIfam" id="TIGR00082">
    <property type="entry name" value="rbfA"/>
    <property type="match status" value="1"/>
</dbReference>
<dbReference type="SUPFAM" id="SSF89919">
    <property type="entry name" value="Ribosome-binding factor A, RbfA"/>
    <property type="match status" value="1"/>
</dbReference>
<dbReference type="Gene3D" id="3.30.300.20">
    <property type="match status" value="1"/>
</dbReference>
<name>A0A7V3VSU2_9BACT</name>
<keyword evidence="1 2" id="KW-0690">Ribosome biogenesis</keyword>
<keyword evidence="2" id="KW-0963">Cytoplasm</keyword>
<reference evidence="3" key="1">
    <citation type="journal article" date="2020" name="mSystems">
        <title>Genome- and Community-Level Interaction Insights into Carbon Utilization and Element Cycling Functions of Hydrothermarchaeota in Hydrothermal Sediment.</title>
        <authorList>
            <person name="Zhou Z."/>
            <person name="Liu Y."/>
            <person name="Xu W."/>
            <person name="Pan J."/>
            <person name="Luo Z.H."/>
            <person name="Li M."/>
        </authorList>
    </citation>
    <scope>NUCLEOTIDE SEQUENCE [LARGE SCALE GENOMIC DNA]</scope>
    <source>
        <strain evidence="3">SpSt-966</strain>
    </source>
</reference>
<organism evidence="3">
    <name type="scientific">Mesoaciditoga lauensis</name>
    <dbReference type="NCBI Taxonomy" id="1495039"/>
    <lineage>
        <taxon>Bacteria</taxon>
        <taxon>Thermotogati</taxon>
        <taxon>Thermotogota</taxon>
        <taxon>Thermotogae</taxon>
        <taxon>Mesoaciditogales</taxon>
        <taxon>Mesoaciditogaceae</taxon>
        <taxon>Mesoaciditoga</taxon>
    </lineage>
</organism>